<dbReference type="PANTHER" id="PTHR39267">
    <property type="entry name" value="SURVIVAL MOTOR NEURON-LIKE PROTEIN 1"/>
    <property type="match status" value="1"/>
</dbReference>
<dbReference type="EMBL" id="JBFXLR010000094">
    <property type="protein sequence ID" value="KAL2837658.1"/>
    <property type="molecule type" value="Genomic_DNA"/>
</dbReference>
<gene>
    <name evidence="8" type="ORF">BJX68DRAFT_249576</name>
</gene>
<feature type="compositionally biased region" description="Polar residues" evidence="6">
    <location>
        <begin position="99"/>
        <end position="108"/>
    </location>
</feature>
<comment type="similarity">
    <text evidence="2">Belongs to the SMN family.</text>
</comment>
<evidence type="ECO:0000256" key="6">
    <source>
        <dbReference type="SAM" id="MobiDB-lite"/>
    </source>
</evidence>
<feature type="region of interest" description="Disordered" evidence="6">
    <location>
        <begin position="61"/>
        <end position="135"/>
    </location>
</feature>
<dbReference type="RefSeq" id="XP_070892637.1">
    <property type="nucleotide sequence ID" value="XM_071042140.1"/>
</dbReference>
<dbReference type="CDD" id="cd22852">
    <property type="entry name" value="SMN_C"/>
    <property type="match status" value="1"/>
</dbReference>
<sequence length="170" mass="18328">MGKNKGAGQPLTQEEIWDDSALVQSWDEAVEEYRLYHSIHAKGENVEDVLREAEAAAQSEAGAAAAIGGAGSWTRVDVENDDDMADAEPATAAQVPEAATTSGSTQRLDQPRKDGSTAAWDAQAGGMPHPVFPQGQDEGLKNLMMAWYYAGYYTAQYEEQQRKNQTGTSS</sequence>
<evidence type="ECO:0000256" key="5">
    <source>
        <dbReference type="ARBA" id="ARBA00023242"/>
    </source>
</evidence>
<dbReference type="InterPro" id="IPR047313">
    <property type="entry name" value="SMN_C"/>
</dbReference>
<evidence type="ECO:0000313" key="9">
    <source>
        <dbReference type="Proteomes" id="UP001610444"/>
    </source>
</evidence>
<reference evidence="8 9" key="1">
    <citation type="submission" date="2024-07" db="EMBL/GenBank/DDBJ databases">
        <title>Section-level genome sequencing and comparative genomics of Aspergillus sections Usti and Cavernicolus.</title>
        <authorList>
            <consortium name="Lawrence Berkeley National Laboratory"/>
            <person name="Nybo J.L."/>
            <person name="Vesth T.C."/>
            <person name="Theobald S."/>
            <person name="Frisvad J.C."/>
            <person name="Larsen T.O."/>
            <person name="Kjaerboelling I."/>
            <person name="Rothschild-Mancinelli K."/>
            <person name="Lyhne E.K."/>
            <person name="Kogle M.E."/>
            <person name="Barry K."/>
            <person name="Clum A."/>
            <person name="Na H."/>
            <person name="Ledsgaard L."/>
            <person name="Lin J."/>
            <person name="Lipzen A."/>
            <person name="Kuo A."/>
            <person name="Riley R."/>
            <person name="Mondo S."/>
            <person name="LaButti K."/>
            <person name="Haridas S."/>
            <person name="Pangalinan J."/>
            <person name="Salamov A.A."/>
            <person name="Simmons B.A."/>
            <person name="Magnuson J.K."/>
            <person name="Chen J."/>
            <person name="Drula E."/>
            <person name="Henrissat B."/>
            <person name="Wiebenga A."/>
            <person name="Lubbers R.J."/>
            <person name="Gomes A.C."/>
            <person name="Macurrencykelacurrency M.R."/>
            <person name="Stajich J."/>
            <person name="Grigoriev I.V."/>
            <person name="Mortensen U.H."/>
            <person name="De vries R.P."/>
            <person name="Baker S.E."/>
            <person name="Andersen M.R."/>
        </authorList>
    </citation>
    <scope>NUCLEOTIDE SEQUENCE [LARGE SCALE GENOMIC DNA]</scope>
    <source>
        <strain evidence="8 9">CBS 756.74</strain>
    </source>
</reference>
<keyword evidence="9" id="KW-1185">Reference proteome</keyword>
<dbReference type="InterPro" id="IPR040424">
    <property type="entry name" value="Smn1"/>
</dbReference>
<dbReference type="InterPro" id="IPR049481">
    <property type="entry name" value="SMN_G2-BD"/>
</dbReference>
<comment type="subcellular location">
    <subcellularLocation>
        <location evidence="1">Nucleus</location>
    </subcellularLocation>
</comment>
<comment type="caution">
    <text evidence="8">The sequence shown here is derived from an EMBL/GenBank/DDBJ whole genome shotgun (WGS) entry which is preliminary data.</text>
</comment>
<keyword evidence="3" id="KW-0507">mRNA processing</keyword>
<keyword evidence="5" id="KW-0539">Nucleus</keyword>
<evidence type="ECO:0000256" key="4">
    <source>
        <dbReference type="ARBA" id="ARBA00023187"/>
    </source>
</evidence>
<proteinExistence type="inferred from homology"/>
<dbReference type="PANTHER" id="PTHR39267:SF1">
    <property type="entry name" value="SURVIVAL MOTOR NEURON PROTEIN"/>
    <property type="match status" value="1"/>
</dbReference>
<accession>A0ABR4JF92</accession>
<protein>
    <recommendedName>
        <fullName evidence="7">Survival Motor Neuron Gemin2-binding domain-containing protein</fullName>
    </recommendedName>
</protein>
<feature type="domain" description="Survival Motor Neuron Gemin2-binding" evidence="7">
    <location>
        <begin position="14"/>
        <end position="34"/>
    </location>
</feature>
<dbReference type="CDD" id="cd22851">
    <property type="entry name" value="SMN_N"/>
    <property type="match status" value="1"/>
</dbReference>
<name>A0ABR4JF92_9EURO</name>
<evidence type="ECO:0000256" key="3">
    <source>
        <dbReference type="ARBA" id="ARBA00022664"/>
    </source>
</evidence>
<dbReference type="Proteomes" id="UP001610444">
    <property type="component" value="Unassembled WGS sequence"/>
</dbReference>
<dbReference type="Pfam" id="PF20636">
    <property type="entry name" value="SMN_G2-BD"/>
    <property type="match status" value="1"/>
</dbReference>
<keyword evidence="4" id="KW-0508">mRNA splicing</keyword>
<evidence type="ECO:0000259" key="7">
    <source>
        <dbReference type="Pfam" id="PF20636"/>
    </source>
</evidence>
<evidence type="ECO:0000313" key="8">
    <source>
        <dbReference type="EMBL" id="KAL2837658.1"/>
    </source>
</evidence>
<organism evidence="8 9">
    <name type="scientific">Aspergillus pseudodeflectus</name>
    <dbReference type="NCBI Taxonomy" id="176178"/>
    <lineage>
        <taxon>Eukaryota</taxon>
        <taxon>Fungi</taxon>
        <taxon>Dikarya</taxon>
        <taxon>Ascomycota</taxon>
        <taxon>Pezizomycotina</taxon>
        <taxon>Eurotiomycetes</taxon>
        <taxon>Eurotiomycetidae</taxon>
        <taxon>Eurotiales</taxon>
        <taxon>Aspergillaceae</taxon>
        <taxon>Aspergillus</taxon>
        <taxon>Aspergillus subgen. Nidulantes</taxon>
    </lineage>
</organism>
<dbReference type="GeneID" id="98157304"/>
<evidence type="ECO:0000256" key="2">
    <source>
        <dbReference type="ARBA" id="ARBA00005371"/>
    </source>
</evidence>
<evidence type="ECO:0000256" key="1">
    <source>
        <dbReference type="ARBA" id="ARBA00004123"/>
    </source>
</evidence>